<evidence type="ECO:0000256" key="1">
    <source>
        <dbReference type="ARBA" id="ARBA00008857"/>
    </source>
</evidence>
<dbReference type="InterPro" id="IPR010998">
    <property type="entry name" value="Integrase_recombinase_N"/>
</dbReference>
<dbReference type="GO" id="GO:0006310">
    <property type="term" value="P:DNA recombination"/>
    <property type="evidence" value="ECO:0007669"/>
    <property type="project" value="UniProtKB-KW"/>
</dbReference>
<dbReference type="Pfam" id="PF13356">
    <property type="entry name" value="Arm-DNA-bind_3"/>
    <property type="match status" value="1"/>
</dbReference>
<name>A0A2T5IX82_9GAMM</name>
<organism evidence="6 7">
    <name type="scientific">Agitococcus lubricus</name>
    <dbReference type="NCBI Taxonomy" id="1077255"/>
    <lineage>
        <taxon>Bacteria</taxon>
        <taxon>Pseudomonadati</taxon>
        <taxon>Pseudomonadota</taxon>
        <taxon>Gammaproteobacteria</taxon>
        <taxon>Moraxellales</taxon>
        <taxon>Moraxellaceae</taxon>
        <taxon>Agitococcus</taxon>
    </lineage>
</organism>
<feature type="domain" description="Tyr recombinase" evidence="5">
    <location>
        <begin position="205"/>
        <end position="383"/>
    </location>
</feature>
<dbReference type="InterPro" id="IPR002104">
    <property type="entry name" value="Integrase_catalytic"/>
</dbReference>
<dbReference type="GO" id="GO:0015074">
    <property type="term" value="P:DNA integration"/>
    <property type="evidence" value="ECO:0007669"/>
    <property type="project" value="UniProtKB-KW"/>
</dbReference>
<reference evidence="6 7" key="1">
    <citation type="submission" date="2018-04" db="EMBL/GenBank/DDBJ databases">
        <title>Genomic Encyclopedia of Archaeal and Bacterial Type Strains, Phase II (KMG-II): from individual species to whole genera.</title>
        <authorList>
            <person name="Goeker M."/>
        </authorList>
    </citation>
    <scope>NUCLEOTIDE SEQUENCE [LARGE SCALE GENOMIC DNA]</scope>
    <source>
        <strain evidence="6 7">DSM 5822</strain>
    </source>
</reference>
<accession>A0A2T5IX82</accession>
<dbReference type="Gene3D" id="1.10.150.130">
    <property type="match status" value="1"/>
</dbReference>
<dbReference type="OrthoDB" id="9803188at2"/>
<protein>
    <submittedName>
        <fullName evidence="6">Integrase</fullName>
    </submittedName>
</protein>
<keyword evidence="2" id="KW-0229">DNA integration</keyword>
<comment type="similarity">
    <text evidence="1">Belongs to the 'phage' integrase family.</text>
</comment>
<comment type="caution">
    <text evidence="6">The sequence shown here is derived from an EMBL/GenBank/DDBJ whole genome shotgun (WGS) entry which is preliminary data.</text>
</comment>
<dbReference type="Gene3D" id="3.30.160.390">
    <property type="entry name" value="Integrase, DNA-binding domain"/>
    <property type="match status" value="1"/>
</dbReference>
<evidence type="ECO:0000256" key="2">
    <source>
        <dbReference type="ARBA" id="ARBA00022908"/>
    </source>
</evidence>
<evidence type="ECO:0000256" key="4">
    <source>
        <dbReference type="ARBA" id="ARBA00023172"/>
    </source>
</evidence>
<dbReference type="AlphaFoldDB" id="A0A2T5IX82"/>
<dbReference type="InterPro" id="IPR011010">
    <property type="entry name" value="DNA_brk_join_enz"/>
</dbReference>
<dbReference type="GO" id="GO:0003677">
    <property type="term" value="F:DNA binding"/>
    <property type="evidence" value="ECO:0007669"/>
    <property type="project" value="UniProtKB-KW"/>
</dbReference>
<dbReference type="PANTHER" id="PTHR30629:SF2">
    <property type="entry name" value="PROPHAGE INTEGRASE INTS-RELATED"/>
    <property type="match status" value="1"/>
</dbReference>
<dbReference type="PROSITE" id="PS51898">
    <property type="entry name" value="TYR_RECOMBINASE"/>
    <property type="match status" value="1"/>
</dbReference>
<evidence type="ECO:0000313" key="6">
    <source>
        <dbReference type="EMBL" id="PTQ88460.1"/>
    </source>
</evidence>
<dbReference type="Pfam" id="PF22022">
    <property type="entry name" value="Phage_int_M"/>
    <property type="match status" value="1"/>
</dbReference>
<dbReference type="PANTHER" id="PTHR30629">
    <property type="entry name" value="PROPHAGE INTEGRASE"/>
    <property type="match status" value="1"/>
</dbReference>
<keyword evidence="3" id="KW-0238">DNA-binding</keyword>
<dbReference type="Pfam" id="PF00589">
    <property type="entry name" value="Phage_integrase"/>
    <property type="match status" value="1"/>
</dbReference>
<dbReference type="InterPro" id="IPR053876">
    <property type="entry name" value="Phage_int_M"/>
</dbReference>
<evidence type="ECO:0000256" key="3">
    <source>
        <dbReference type="ARBA" id="ARBA00023125"/>
    </source>
</evidence>
<dbReference type="Proteomes" id="UP000244223">
    <property type="component" value="Unassembled WGS sequence"/>
</dbReference>
<dbReference type="InterPro" id="IPR050808">
    <property type="entry name" value="Phage_Integrase"/>
</dbReference>
<dbReference type="CDD" id="cd00801">
    <property type="entry name" value="INT_P4_C"/>
    <property type="match status" value="1"/>
</dbReference>
<dbReference type="InterPro" id="IPR025166">
    <property type="entry name" value="Integrase_DNA_bind_dom"/>
</dbReference>
<evidence type="ECO:0000259" key="5">
    <source>
        <dbReference type="PROSITE" id="PS51898"/>
    </source>
</evidence>
<evidence type="ECO:0000313" key="7">
    <source>
        <dbReference type="Proteomes" id="UP000244223"/>
    </source>
</evidence>
<gene>
    <name evidence="6" type="ORF">C8N29_112108</name>
</gene>
<sequence>MPLTDIQIKKAKYTREDGKPERLTDGGGMYLELSAKGGKWWRWKYRFGGKEKRLSLGTYPDVSLKAAREKRDEAKRLLADNIDPAVQRKEQKRQTIILTEDTFEAIAREWLNHMSEEWTSKHLIKTTRILEKEAFPILGKYPIRTIKALQIIEMIRITQERGVYVTASKVYQWTGAIFRFAIATGRADVDPTPACRGAVKTRPVQHMTRINEKEIPELLSKIKNYDGEIVTKLAIQFMALTFVRTSEMIGAKWDEIDLDKAEWRIPAERMKMRTVHIVPLAKQTVSLLEELALYTRARTYLFTSSRVPSKHMSNNTILFALYRMGYHGRMTGHGFRGLASTILNEHGFRADVIERQLAHSERDSVRAAYNHAEYLPERRKMMQYWADFLESKIV</sequence>
<proteinExistence type="inferred from homology"/>
<keyword evidence="4" id="KW-0233">DNA recombination</keyword>
<keyword evidence="7" id="KW-1185">Reference proteome</keyword>
<dbReference type="SUPFAM" id="SSF56349">
    <property type="entry name" value="DNA breaking-rejoining enzymes"/>
    <property type="match status" value="1"/>
</dbReference>
<dbReference type="InterPro" id="IPR038488">
    <property type="entry name" value="Integrase_DNA-bd_sf"/>
</dbReference>
<dbReference type="Gene3D" id="1.10.443.10">
    <property type="entry name" value="Intergrase catalytic core"/>
    <property type="match status" value="1"/>
</dbReference>
<dbReference type="RefSeq" id="WP_107866339.1">
    <property type="nucleotide sequence ID" value="NZ_QAON01000012.1"/>
</dbReference>
<dbReference type="InterPro" id="IPR013762">
    <property type="entry name" value="Integrase-like_cat_sf"/>
</dbReference>
<dbReference type="EMBL" id="QAON01000012">
    <property type="protein sequence ID" value="PTQ88460.1"/>
    <property type="molecule type" value="Genomic_DNA"/>
</dbReference>